<name>A0A8H6SEH8_MYCCL</name>
<keyword evidence="6" id="KW-1185">Reference proteome</keyword>
<comment type="caution">
    <text evidence="5">The sequence shown here is derived from an EMBL/GenBank/DDBJ whole genome shotgun (WGS) entry which is preliminary data.</text>
</comment>
<dbReference type="Pfam" id="PF00385">
    <property type="entry name" value="Chromo"/>
    <property type="match status" value="1"/>
</dbReference>
<accession>A0A8H6SEH8</accession>
<dbReference type="SUPFAM" id="SSF54160">
    <property type="entry name" value="Chromo domain-like"/>
    <property type="match status" value="1"/>
</dbReference>
<proteinExistence type="predicted"/>
<dbReference type="CDD" id="cd18968">
    <property type="entry name" value="chromodomain"/>
    <property type="match status" value="1"/>
</dbReference>
<feature type="domain" description="Chromo" evidence="4">
    <location>
        <begin position="13"/>
        <end position="87"/>
    </location>
</feature>
<organism evidence="5 6">
    <name type="scientific">Mycena chlorophos</name>
    <name type="common">Agaric fungus</name>
    <name type="synonym">Agaricus chlorophos</name>
    <dbReference type="NCBI Taxonomy" id="658473"/>
    <lineage>
        <taxon>Eukaryota</taxon>
        <taxon>Fungi</taxon>
        <taxon>Dikarya</taxon>
        <taxon>Basidiomycota</taxon>
        <taxon>Agaricomycotina</taxon>
        <taxon>Agaricomycetes</taxon>
        <taxon>Agaricomycetidae</taxon>
        <taxon>Agaricales</taxon>
        <taxon>Marasmiineae</taxon>
        <taxon>Mycenaceae</taxon>
        <taxon>Mycena</taxon>
    </lineage>
</organism>
<evidence type="ECO:0000256" key="1">
    <source>
        <dbReference type="ARBA" id="ARBA00004123"/>
    </source>
</evidence>
<sequence>MAKKRKAQDVDEFEVEVILRAERTHDAFIPHFLKPESESFGQGWKYFIKWKDFPEADNTWEPRDNLDCQDLLVAFWKEVRGQLDAPESKPAGFHVIPRSEWILNHMILSRAREDSDDDDEEFEPVKPKRPRKSPKLAPPRKEKQQSSRPSEAPSLSGTSKHASPASPSSPSNASFPAYYHHQHPFAPPRKPSRSRSRSPRPTLNPQHDFTSISNAPSLPDPLPDPLPLTLPIISPFEDPTPTFVPDDVSSPQRTRGTITVVDVFLPTLTLLPSRADAFGDPFGLLMPLSVHDAGGAAFGMGMETADYSLGLSAGRL</sequence>
<dbReference type="InterPro" id="IPR000953">
    <property type="entry name" value="Chromo/chromo_shadow_dom"/>
</dbReference>
<feature type="region of interest" description="Disordered" evidence="3">
    <location>
        <begin position="112"/>
        <end position="224"/>
    </location>
</feature>
<comment type="subcellular location">
    <subcellularLocation>
        <location evidence="1">Nucleus</location>
    </subcellularLocation>
</comment>
<dbReference type="GO" id="GO:0005634">
    <property type="term" value="C:nucleus"/>
    <property type="evidence" value="ECO:0007669"/>
    <property type="project" value="UniProtKB-SubCell"/>
</dbReference>
<dbReference type="Gene3D" id="2.40.50.40">
    <property type="match status" value="1"/>
</dbReference>
<dbReference type="InterPro" id="IPR023779">
    <property type="entry name" value="Chromodomain_CS"/>
</dbReference>
<dbReference type="InterPro" id="IPR023780">
    <property type="entry name" value="Chromo_domain"/>
</dbReference>
<evidence type="ECO:0000313" key="5">
    <source>
        <dbReference type="EMBL" id="KAF7298003.1"/>
    </source>
</evidence>
<dbReference type="InterPro" id="IPR051219">
    <property type="entry name" value="Heterochromatin_chromo-domain"/>
</dbReference>
<dbReference type="PROSITE" id="PS00598">
    <property type="entry name" value="CHROMO_1"/>
    <property type="match status" value="1"/>
</dbReference>
<evidence type="ECO:0000256" key="2">
    <source>
        <dbReference type="ARBA" id="ARBA00023242"/>
    </source>
</evidence>
<dbReference type="PROSITE" id="PS50013">
    <property type="entry name" value="CHROMO_2"/>
    <property type="match status" value="1"/>
</dbReference>
<protein>
    <submittedName>
        <fullName evidence="5">Chromo domain-containing protein</fullName>
    </submittedName>
</protein>
<dbReference type="AlphaFoldDB" id="A0A8H6SEH8"/>
<dbReference type="EMBL" id="JACAZE010000015">
    <property type="protein sequence ID" value="KAF7298003.1"/>
    <property type="molecule type" value="Genomic_DNA"/>
</dbReference>
<feature type="compositionally biased region" description="Low complexity" evidence="3">
    <location>
        <begin position="162"/>
        <end position="177"/>
    </location>
</feature>
<dbReference type="GO" id="GO:0006338">
    <property type="term" value="P:chromatin remodeling"/>
    <property type="evidence" value="ECO:0007669"/>
    <property type="project" value="UniProtKB-ARBA"/>
</dbReference>
<keyword evidence="2" id="KW-0539">Nucleus</keyword>
<dbReference type="OrthoDB" id="2630497at2759"/>
<gene>
    <name evidence="5" type="ORF">HMN09_01021300</name>
</gene>
<evidence type="ECO:0000313" key="6">
    <source>
        <dbReference type="Proteomes" id="UP000613580"/>
    </source>
</evidence>
<reference evidence="5" key="1">
    <citation type="submission" date="2020-05" db="EMBL/GenBank/DDBJ databases">
        <title>Mycena genomes resolve the evolution of fungal bioluminescence.</title>
        <authorList>
            <person name="Tsai I.J."/>
        </authorList>
    </citation>
    <scope>NUCLEOTIDE SEQUENCE</scope>
    <source>
        <strain evidence="5">110903Hualien_Pintung</strain>
    </source>
</reference>
<dbReference type="InterPro" id="IPR016197">
    <property type="entry name" value="Chromo-like_dom_sf"/>
</dbReference>
<dbReference type="SMART" id="SM00298">
    <property type="entry name" value="CHROMO"/>
    <property type="match status" value="1"/>
</dbReference>
<feature type="compositionally biased region" description="Polar residues" evidence="3">
    <location>
        <begin position="146"/>
        <end position="161"/>
    </location>
</feature>
<dbReference type="Proteomes" id="UP000613580">
    <property type="component" value="Unassembled WGS sequence"/>
</dbReference>
<dbReference type="PANTHER" id="PTHR22812">
    <property type="entry name" value="CHROMOBOX PROTEIN"/>
    <property type="match status" value="1"/>
</dbReference>
<evidence type="ECO:0000256" key="3">
    <source>
        <dbReference type="SAM" id="MobiDB-lite"/>
    </source>
</evidence>
<feature type="compositionally biased region" description="Polar residues" evidence="3">
    <location>
        <begin position="203"/>
        <end position="215"/>
    </location>
</feature>
<evidence type="ECO:0000259" key="4">
    <source>
        <dbReference type="PROSITE" id="PS50013"/>
    </source>
</evidence>